<name>A0A2U8GKW3_9RHOO</name>
<feature type="chain" id="PRO_5016177577" evidence="3">
    <location>
        <begin position="23"/>
        <end position="496"/>
    </location>
</feature>
<dbReference type="InterPro" id="IPR008258">
    <property type="entry name" value="Transglycosylase_SLT_dom_1"/>
</dbReference>
<reference evidence="5 6" key="1">
    <citation type="submission" date="2017-06" db="EMBL/GenBank/DDBJ databases">
        <title>Azoarcus.</title>
        <authorList>
            <person name="Woo J.-H."/>
            <person name="Kim H.-S."/>
        </authorList>
    </citation>
    <scope>NUCLEOTIDE SEQUENCE [LARGE SCALE GENOMIC DNA]</scope>
    <source>
        <strain evidence="5 6">TSPY31</strain>
    </source>
</reference>
<dbReference type="GO" id="GO:0008933">
    <property type="term" value="F:peptidoglycan lytic transglycosylase activity"/>
    <property type="evidence" value="ECO:0007669"/>
    <property type="project" value="InterPro"/>
</dbReference>
<dbReference type="InterPro" id="IPR036779">
    <property type="entry name" value="LysM_dom_sf"/>
</dbReference>
<dbReference type="CDD" id="cd00118">
    <property type="entry name" value="LysM"/>
    <property type="match status" value="1"/>
</dbReference>
<evidence type="ECO:0000256" key="3">
    <source>
        <dbReference type="SAM" id="SignalP"/>
    </source>
</evidence>
<evidence type="ECO:0000313" key="5">
    <source>
        <dbReference type="EMBL" id="AWI74058.1"/>
    </source>
</evidence>
<dbReference type="Proteomes" id="UP000244930">
    <property type="component" value="Chromosome"/>
</dbReference>
<feature type="compositionally biased region" description="Low complexity" evidence="2">
    <location>
        <begin position="443"/>
        <end position="496"/>
    </location>
</feature>
<comment type="similarity">
    <text evidence="1">Belongs to the transglycosylase Slt family.</text>
</comment>
<dbReference type="AlphaFoldDB" id="A0A2U8GKW3"/>
<keyword evidence="3" id="KW-0732">Signal</keyword>
<evidence type="ECO:0000313" key="6">
    <source>
        <dbReference type="Proteomes" id="UP000244930"/>
    </source>
</evidence>
<dbReference type="GO" id="GO:0000270">
    <property type="term" value="P:peptidoglycan metabolic process"/>
    <property type="evidence" value="ECO:0007669"/>
    <property type="project" value="InterPro"/>
</dbReference>
<dbReference type="PROSITE" id="PS00922">
    <property type="entry name" value="TRANSGLYCOSYLASE"/>
    <property type="match status" value="1"/>
</dbReference>
<gene>
    <name evidence="5" type="ORF">CEW83_01505</name>
</gene>
<evidence type="ECO:0000256" key="2">
    <source>
        <dbReference type="SAM" id="MobiDB-lite"/>
    </source>
</evidence>
<feature type="signal peptide" evidence="3">
    <location>
        <begin position="1"/>
        <end position="22"/>
    </location>
</feature>
<organism evidence="5 6">
    <name type="scientific">Parazoarcus communis</name>
    <dbReference type="NCBI Taxonomy" id="41977"/>
    <lineage>
        <taxon>Bacteria</taxon>
        <taxon>Pseudomonadati</taxon>
        <taxon>Pseudomonadota</taxon>
        <taxon>Betaproteobacteria</taxon>
        <taxon>Rhodocyclales</taxon>
        <taxon>Zoogloeaceae</taxon>
        <taxon>Parazoarcus</taxon>
    </lineage>
</organism>
<dbReference type="Pfam" id="PF01464">
    <property type="entry name" value="SLT"/>
    <property type="match status" value="1"/>
</dbReference>
<feature type="compositionally biased region" description="Pro residues" evidence="2">
    <location>
        <begin position="35"/>
        <end position="46"/>
    </location>
</feature>
<dbReference type="SMART" id="SM00257">
    <property type="entry name" value="LysM"/>
    <property type="match status" value="1"/>
</dbReference>
<dbReference type="SUPFAM" id="SSF53955">
    <property type="entry name" value="Lysozyme-like"/>
    <property type="match status" value="1"/>
</dbReference>
<dbReference type="Gene3D" id="3.10.350.10">
    <property type="entry name" value="LysM domain"/>
    <property type="match status" value="1"/>
</dbReference>
<dbReference type="Gene3D" id="1.10.530.10">
    <property type="match status" value="1"/>
</dbReference>
<keyword evidence="6" id="KW-1185">Reference proteome</keyword>
<dbReference type="PANTHER" id="PTHR37423:SF2">
    <property type="entry name" value="MEMBRANE-BOUND LYTIC MUREIN TRANSGLYCOSYLASE C"/>
    <property type="match status" value="1"/>
</dbReference>
<sequence>MAKLFSLLFLVFALQAYAPVQAADSTDTSATLPSTPAPSLPPVAEPPPARVLTLDLTRDANDIWDRIRRGFGMPDLDSPLVAEQQIFYLNRPGFLKQVFSRGGRYLYYIVDELERRGMPTELALLPMVESSYNPLAYSRAHASGLWQFIPSTGRNFNLTQDSWVDERRDVIASTNAALDYLQTIYEMHGDWQLALASYNWGEGAVGRAIQRNRDAGLPAEYSELKMPNETRNYVPKLQAIKNIVAEPELFHLELPYVANVQHFVTLNAPPGIDLATAATFADMSLEEFLALNPGYNRPAITSPGQTLVVPADRASSFEARLGEFALSGKGWRTHDLEPGEKLNTIADRHGLTLAQLMQLNGLASGSRLSAGHTLLVPDGIDPSGALAISRLLPANSRLSAPPAVKLNTSAVPSKKAKTPAKATAKSSKRTNNTAKTPSRATQPATKSTAKTKPAPTAKSATAKPTTAKSAAAKPTATKPAATKPAKATTKSASAKN</sequence>
<dbReference type="InterPro" id="IPR018392">
    <property type="entry name" value="LysM"/>
</dbReference>
<feature type="compositionally biased region" description="Low complexity" evidence="2">
    <location>
        <begin position="409"/>
        <end position="425"/>
    </location>
</feature>
<dbReference type="PROSITE" id="PS51782">
    <property type="entry name" value="LYSM"/>
    <property type="match status" value="1"/>
</dbReference>
<dbReference type="SUPFAM" id="SSF54106">
    <property type="entry name" value="LysM domain"/>
    <property type="match status" value="1"/>
</dbReference>
<accession>A0A2U8GKW3</accession>
<dbReference type="GO" id="GO:0016020">
    <property type="term" value="C:membrane"/>
    <property type="evidence" value="ECO:0007669"/>
    <property type="project" value="InterPro"/>
</dbReference>
<dbReference type="Pfam" id="PF01476">
    <property type="entry name" value="LysM"/>
    <property type="match status" value="1"/>
</dbReference>
<dbReference type="CDD" id="cd16894">
    <property type="entry name" value="MltD-like"/>
    <property type="match status" value="1"/>
</dbReference>
<dbReference type="InterPro" id="IPR023346">
    <property type="entry name" value="Lysozyme-like_dom_sf"/>
</dbReference>
<protein>
    <submittedName>
        <fullName evidence="5">Lytic transglycosylase</fullName>
    </submittedName>
</protein>
<dbReference type="RefSeq" id="WP_108947766.1">
    <property type="nucleotide sequence ID" value="NZ_CP022187.1"/>
</dbReference>
<feature type="compositionally biased region" description="Polar residues" evidence="2">
    <location>
        <begin position="429"/>
        <end position="442"/>
    </location>
</feature>
<evidence type="ECO:0000259" key="4">
    <source>
        <dbReference type="PROSITE" id="PS51782"/>
    </source>
</evidence>
<proteinExistence type="inferred from homology"/>
<feature type="domain" description="LysM" evidence="4">
    <location>
        <begin position="332"/>
        <end position="376"/>
    </location>
</feature>
<dbReference type="EMBL" id="CP022187">
    <property type="protein sequence ID" value="AWI74058.1"/>
    <property type="molecule type" value="Genomic_DNA"/>
</dbReference>
<dbReference type="PANTHER" id="PTHR37423">
    <property type="entry name" value="SOLUBLE LYTIC MUREIN TRANSGLYCOSYLASE-RELATED"/>
    <property type="match status" value="1"/>
</dbReference>
<feature type="region of interest" description="Disordered" evidence="2">
    <location>
        <begin position="403"/>
        <end position="496"/>
    </location>
</feature>
<evidence type="ECO:0000256" key="1">
    <source>
        <dbReference type="ARBA" id="ARBA00007734"/>
    </source>
</evidence>
<dbReference type="KEGG" id="acom:CEW83_01505"/>
<feature type="region of interest" description="Disordered" evidence="2">
    <location>
        <begin position="26"/>
        <end position="46"/>
    </location>
</feature>
<dbReference type="InterPro" id="IPR000189">
    <property type="entry name" value="Transglyc_AS"/>
</dbReference>